<evidence type="ECO:0000256" key="1">
    <source>
        <dbReference type="ARBA" id="ARBA00004613"/>
    </source>
</evidence>
<keyword evidence="6" id="KW-1015">Disulfide bond</keyword>
<dbReference type="GO" id="GO:0005179">
    <property type="term" value="F:hormone activity"/>
    <property type="evidence" value="ECO:0007669"/>
    <property type="project" value="UniProtKB-KW"/>
</dbReference>
<keyword evidence="10" id="KW-1185">Reference proteome</keyword>
<dbReference type="PANTHER" id="PTHR20968">
    <property type="entry name" value="ILGF DOMAIN-CONTAINING PROTEIN"/>
    <property type="match status" value="1"/>
</dbReference>
<dbReference type="SMART" id="SM00078">
    <property type="entry name" value="IlGF"/>
    <property type="match status" value="1"/>
</dbReference>
<proteinExistence type="inferred from homology"/>
<evidence type="ECO:0000313" key="10">
    <source>
        <dbReference type="Proteomes" id="UP001318040"/>
    </source>
</evidence>
<reference evidence="11" key="1">
    <citation type="submission" date="2025-08" db="UniProtKB">
        <authorList>
            <consortium name="RefSeq"/>
        </authorList>
    </citation>
    <scope>IDENTIFICATION</scope>
    <source>
        <tissue evidence="11">Sperm</tissue>
    </source>
</reference>
<evidence type="ECO:0000256" key="5">
    <source>
        <dbReference type="ARBA" id="ARBA00022702"/>
    </source>
</evidence>
<name>A0AAJ7TZK6_PETMA</name>
<keyword evidence="8" id="KW-0732">Signal</keyword>
<sequence>MKLLAILAAACIVVLAGLDGGAEGGRLGVKLCGREFIRAVIFTCGGSRWRRVGSGGLHTAHQDTSTRGDTSDEFDPWSLWGESSSLQAEGPKAAASPSGDPEPGAPWLHLPGPQGLQRGDRATKAGLASICCHWGCSKSDISTLC</sequence>
<evidence type="ECO:0000256" key="8">
    <source>
        <dbReference type="SAM" id="SignalP"/>
    </source>
</evidence>
<dbReference type="Proteomes" id="UP001318040">
    <property type="component" value="Chromosome 44"/>
</dbReference>
<dbReference type="GO" id="GO:0005576">
    <property type="term" value="C:extracellular region"/>
    <property type="evidence" value="ECO:0007669"/>
    <property type="project" value="UniProtKB-SubCell"/>
</dbReference>
<dbReference type="AlphaFoldDB" id="A0AAJ7TZK6"/>
<dbReference type="KEGG" id="pmrn:116951828"/>
<dbReference type="InterPro" id="IPR016179">
    <property type="entry name" value="Insulin-like"/>
</dbReference>
<feature type="domain" description="Insulin-like" evidence="9">
    <location>
        <begin position="29"/>
        <end position="145"/>
    </location>
</feature>
<evidence type="ECO:0000256" key="6">
    <source>
        <dbReference type="ARBA" id="ARBA00023157"/>
    </source>
</evidence>
<keyword evidence="5" id="KW-0372">Hormone</keyword>
<feature type="region of interest" description="Disordered" evidence="7">
    <location>
        <begin position="55"/>
        <end position="119"/>
    </location>
</feature>
<dbReference type="InterPro" id="IPR022353">
    <property type="entry name" value="Insulin_CS"/>
</dbReference>
<dbReference type="GO" id="GO:0001664">
    <property type="term" value="F:G protein-coupled receptor binding"/>
    <property type="evidence" value="ECO:0007669"/>
    <property type="project" value="TreeGrafter"/>
</dbReference>
<comment type="similarity">
    <text evidence="2">Belongs to the insulin family.</text>
</comment>
<dbReference type="InterPro" id="IPR036438">
    <property type="entry name" value="Insulin-like_sf"/>
</dbReference>
<comment type="subunit">
    <text evidence="3">Heterodimer of a B chain and an A chain linked by two disulfide bonds.</text>
</comment>
<dbReference type="SUPFAM" id="SSF56994">
    <property type="entry name" value="Insulin-like"/>
    <property type="match status" value="1"/>
</dbReference>
<gene>
    <name evidence="11" type="primary">LOC116951828</name>
</gene>
<evidence type="ECO:0000256" key="7">
    <source>
        <dbReference type="SAM" id="MobiDB-lite"/>
    </source>
</evidence>
<dbReference type="InterPro" id="IPR022352">
    <property type="entry name" value="Ins/IGF/rlx"/>
</dbReference>
<organism evidence="10 11">
    <name type="scientific">Petromyzon marinus</name>
    <name type="common">Sea lamprey</name>
    <dbReference type="NCBI Taxonomy" id="7757"/>
    <lineage>
        <taxon>Eukaryota</taxon>
        <taxon>Metazoa</taxon>
        <taxon>Chordata</taxon>
        <taxon>Craniata</taxon>
        <taxon>Vertebrata</taxon>
        <taxon>Cyclostomata</taxon>
        <taxon>Hyperoartia</taxon>
        <taxon>Petromyzontiformes</taxon>
        <taxon>Petromyzontidae</taxon>
        <taxon>Petromyzon</taxon>
    </lineage>
</organism>
<dbReference type="Gene3D" id="1.10.100.10">
    <property type="entry name" value="Insulin-like"/>
    <property type="match status" value="1"/>
</dbReference>
<evidence type="ECO:0000256" key="2">
    <source>
        <dbReference type="ARBA" id="ARBA00009034"/>
    </source>
</evidence>
<accession>A0AAJ7TZK6</accession>
<evidence type="ECO:0000256" key="4">
    <source>
        <dbReference type="ARBA" id="ARBA00022525"/>
    </source>
</evidence>
<feature type="compositionally biased region" description="Basic and acidic residues" evidence="7">
    <location>
        <begin position="60"/>
        <end position="70"/>
    </location>
</feature>
<feature type="signal peptide" evidence="8">
    <location>
        <begin position="1"/>
        <end position="24"/>
    </location>
</feature>
<evidence type="ECO:0000259" key="9">
    <source>
        <dbReference type="SMART" id="SM00078"/>
    </source>
</evidence>
<protein>
    <submittedName>
        <fullName evidence="11">Relaxin-3-like isoform X1</fullName>
    </submittedName>
</protein>
<keyword evidence="4" id="KW-0964">Secreted</keyword>
<dbReference type="CDD" id="cd04365">
    <property type="entry name" value="IlGF_relaxin_like"/>
    <property type="match status" value="1"/>
</dbReference>
<comment type="subcellular location">
    <subcellularLocation>
        <location evidence="1">Secreted</location>
    </subcellularLocation>
</comment>
<feature type="chain" id="PRO_5042569605" evidence="8">
    <location>
        <begin position="25"/>
        <end position="145"/>
    </location>
</feature>
<dbReference type="PRINTS" id="PR00276">
    <property type="entry name" value="INSULINFAMLY"/>
</dbReference>
<dbReference type="PROSITE" id="PS00262">
    <property type="entry name" value="INSULIN"/>
    <property type="match status" value="1"/>
</dbReference>
<dbReference type="InterPro" id="IPR051777">
    <property type="entry name" value="Insulin-like_neuro_ligands"/>
</dbReference>
<evidence type="ECO:0000313" key="11">
    <source>
        <dbReference type="RefSeq" id="XP_032826484.1"/>
    </source>
</evidence>
<evidence type="ECO:0000256" key="3">
    <source>
        <dbReference type="ARBA" id="ARBA00011207"/>
    </source>
</evidence>
<dbReference type="RefSeq" id="XP_032826484.1">
    <property type="nucleotide sequence ID" value="XM_032970593.1"/>
</dbReference>